<comment type="caution">
    <text evidence="2">The sequence shown here is derived from an EMBL/GenBank/DDBJ whole genome shotgun (WGS) entry which is preliminary data.</text>
</comment>
<dbReference type="GO" id="GO:0016837">
    <property type="term" value="F:carbon-oxygen lyase activity, acting on polysaccharides"/>
    <property type="evidence" value="ECO:0007669"/>
    <property type="project" value="InterPro"/>
</dbReference>
<dbReference type="RefSeq" id="WP_146590868.1">
    <property type="nucleotide sequence ID" value="NZ_SJPO01000013.1"/>
</dbReference>
<dbReference type="Gene3D" id="1.50.10.20">
    <property type="match status" value="1"/>
</dbReference>
<name>A0A5C5XX56_9BACT</name>
<feature type="signal peptide" evidence="1">
    <location>
        <begin position="1"/>
        <end position="25"/>
    </location>
</feature>
<dbReference type="PROSITE" id="PS00018">
    <property type="entry name" value="EF_HAND_1"/>
    <property type="match status" value="2"/>
</dbReference>
<dbReference type="AlphaFoldDB" id="A0A5C5XX56"/>
<keyword evidence="1" id="KW-0732">Signal</keyword>
<evidence type="ECO:0000313" key="3">
    <source>
        <dbReference type="Proteomes" id="UP000318478"/>
    </source>
</evidence>
<evidence type="ECO:0000256" key="1">
    <source>
        <dbReference type="SAM" id="SignalP"/>
    </source>
</evidence>
<dbReference type="InterPro" id="IPR008928">
    <property type="entry name" value="6-hairpin_glycosidase_sf"/>
</dbReference>
<feature type="chain" id="PRO_5022799418" evidence="1">
    <location>
        <begin position="26"/>
        <end position="787"/>
    </location>
</feature>
<dbReference type="Proteomes" id="UP000318478">
    <property type="component" value="Unassembled WGS sequence"/>
</dbReference>
<gene>
    <name evidence="2" type="ORF">Pla123a_43620</name>
</gene>
<keyword evidence="2" id="KW-0456">Lyase</keyword>
<protein>
    <submittedName>
        <fullName evidence="2">Periplasmic pectate lyase</fullName>
    </submittedName>
</protein>
<dbReference type="GO" id="GO:0042597">
    <property type="term" value="C:periplasmic space"/>
    <property type="evidence" value="ECO:0007669"/>
    <property type="project" value="InterPro"/>
</dbReference>
<dbReference type="InterPro" id="IPR010702">
    <property type="entry name" value="Pectate_lyase_2"/>
</dbReference>
<organism evidence="2 3">
    <name type="scientific">Posidoniimonas polymericola</name>
    <dbReference type="NCBI Taxonomy" id="2528002"/>
    <lineage>
        <taxon>Bacteria</taxon>
        <taxon>Pseudomonadati</taxon>
        <taxon>Planctomycetota</taxon>
        <taxon>Planctomycetia</taxon>
        <taxon>Pirellulales</taxon>
        <taxon>Lacipirellulaceae</taxon>
        <taxon>Posidoniimonas</taxon>
    </lineage>
</organism>
<evidence type="ECO:0000313" key="2">
    <source>
        <dbReference type="EMBL" id="TWT66933.1"/>
    </source>
</evidence>
<reference evidence="2 3" key="1">
    <citation type="submission" date="2019-02" db="EMBL/GenBank/DDBJ databases">
        <title>Deep-cultivation of Planctomycetes and their phenomic and genomic characterization uncovers novel biology.</title>
        <authorList>
            <person name="Wiegand S."/>
            <person name="Jogler M."/>
            <person name="Boedeker C."/>
            <person name="Pinto D."/>
            <person name="Vollmers J."/>
            <person name="Rivas-Marin E."/>
            <person name="Kohn T."/>
            <person name="Peeters S.H."/>
            <person name="Heuer A."/>
            <person name="Rast P."/>
            <person name="Oberbeckmann S."/>
            <person name="Bunk B."/>
            <person name="Jeske O."/>
            <person name="Meyerdierks A."/>
            <person name="Storesund J.E."/>
            <person name="Kallscheuer N."/>
            <person name="Luecker S."/>
            <person name="Lage O.M."/>
            <person name="Pohl T."/>
            <person name="Merkel B.J."/>
            <person name="Hornburger P."/>
            <person name="Mueller R.-W."/>
            <person name="Bruemmer F."/>
            <person name="Labrenz M."/>
            <person name="Spormann A.M."/>
            <person name="Op Den Camp H."/>
            <person name="Overmann J."/>
            <person name="Amann R."/>
            <person name="Jetten M.S.M."/>
            <person name="Mascher T."/>
            <person name="Medema M.H."/>
            <person name="Devos D.P."/>
            <person name="Kaster A.-K."/>
            <person name="Ovreas L."/>
            <person name="Rohde M."/>
            <person name="Galperin M.Y."/>
            <person name="Jogler C."/>
        </authorList>
    </citation>
    <scope>NUCLEOTIDE SEQUENCE [LARGE SCALE GENOMIC DNA]</scope>
    <source>
        <strain evidence="2 3">Pla123a</strain>
    </source>
</reference>
<dbReference type="SUPFAM" id="SSF48208">
    <property type="entry name" value="Six-hairpin glycosidases"/>
    <property type="match status" value="1"/>
</dbReference>
<keyword evidence="3" id="KW-1185">Reference proteome</keyword>
<dbReference type="Pfam" id="PF06917">
    <property type="entry name" value="Pectate_lyase_2"/>
    <property type="match status" value="1"/>
</dbReference>
<dbReference type="InterPro" id="IPR018247">
    <property type="entry name" value="EF_Hand_1_Ca_BS"/>
</dbReference>
<accession>A0A5C5XX56</accession>
<proteinExistence type="predicted"/>
<dbReference type="GO" id="GO:0045490">
    <property type="term" value="P:pectin catabolic process"/>
    <property type="evidence" value="ECO:0007669"/>
    <property type="project" value="InterPro"/>
</dbReference>
<dbReference type="EMBL" id="SJPO01000013">
    <property type="protein sequence ID" value="TWT66933.1"/>
    <property type="molecule type" value="Genomic_DNA"/>
</dbReference>
<dbReference type="OrthoDB" id="2505409at2"/>
<sequence length="787" mass="85757" precursor="true">MLTRWSVKHLALVAAVCSLPEASVAQFSSNLVFEAEGYSFSGGLGFGTAADASASGGSYISTLGGSTGVPDATVTYNLAFDQPGDYYLYGLTYAPNPGTGLNDSFFLPQTFGASPGFTTINNLDVVTPANYVWHNYSTGAVIPSSPTGSNGRAMVGTAPIYTVSSIGTQPFTMGGRESQLRLDAFVLSTHPKLTQANLGDLLLNPGTQIELPSGPEGPESYLQVVQAYADALVDHGTDTYGAVHSGMILSMLNRHTLQPYNSMPAMPDTVRFDDRVVPYGSNVNLDQNLYRTLYALSEVTSNSKYGMAADSALSAFLEYTQAPATGFFAWGEHLSWDLQADAYGTHVTNGGSPYPIHEPKRTTALYEKFYELNPSAMVDYAEGLWEHQIHDKETGNFSRHARYDAHDTRPNFDFPKEAGYFMHDWARTYDKTGEAKFLGYIEVLADRYLSKLDDTTANLIEFDSTRSFADTSASISMAVDAYHAAQLVSDGVVKDKLLALASRIDQGIQSMPHDVAGSGGFVQYVTVEDDYELYPYKENGGVSYDWSLAYGRKTTAMLGGLFYDRYRQLADVRLDGDADSDGDVDDTDFNAVVSNWGSTSALWEDGDFNGDGMVSGADLDIIRENRGALVDTEVRDRYRSMVIEAADFYLSSDPLISDRPWPVELGLASSLELAAFEITGDELYLGRARHFADLGYELFWTEDSPLPKADPFVDHYENITRADTLVYAMLQLYAIENGLPNDFDVSNIDRSPTAHGPNAVPEGSAILIAVLGIGISLCGRGRCSHCR</sequence>